<protein>
    <submittedName>
        <fullName evidence="2">Uncharacterized protein</fullName>
    </submittedName>
</protein>
<dbReference type="EMBL" id="BGZK01000535">
    <property type="protein sequence ID" value="GBP48996.1"/>
    <property type="molecule type" value="Genomic_DNA"/>
</dbReference>
<dbReference type="Proteomes" id="UP000299102">
    <property type="component" value="Unassembled WGS sequence"/>
</dbReference>
<comment type="caution">
    <text evidence="2">The sequence shown here is derived from an EMBL/GenBank/DDBJ whole genome shotgun (WGS) entry which is preliminary data.</text>
</comment>
<sequence length="104" mass="11715">MLHLQNYIRISGQTGNSCRHAPEPARRVRDIDNRSPGCSRLSRNLSGRVGHSHRLSIGRSSVRRKKRIKTSEEIESGECVDGETRPRHAVQRTITLCVIAFKAV</sequence>
<dbReference type="AlphaFoldDB" id="A0A4C1WC74"/>
<proteinExistence type="predicted"/>
<evidence type="ECO:0000256" key="1">
    <source>
        <dbReference type="SAM" id="MobiDB-lite"/>
    </source>
</evidence>
<gene>
    <name evidence="2" type="ORF">EVAR_35617_1</name>
</gene>
<feature type="region of interest" description="Disordered" evidence="1">
    <location>
        <begin position="29"/>
        <end position="69"/>
    </location>
</feature>
<accession>A0A4C1WC74</accession>
<keyword evidence="3" id="KW-1185">Reference proteome</keyword>
<organism evidence="2 3">
    <name type="scientific">Eumeta variegata</name>
    <name type="common">Bagworm moth</name>
    <name type="synonym">Eumeta japonica</name>
    <dbReference type="NCBI Taxonomy" id="151549"/>
    <lineage>
        <taxon>Eukaryota</taxon>
        <taxon>Metazoa</taxon>
        <taxon>Ecdysozoa</taxon>
        <taxon>Arthropoda</taxon>
        <taxon>Hexapoda</taxon>
        <taxon>Insecta</taxon>
        <taxon>Pterygota</taxon>
        <taxon>Neoptera</taxon>
        <taxon>Endopterygota</taxon>
        <taxon>Lepidoptera</taxon>
        <taxon>Glossata</taxon>
        <taxon>Ditrysia</taxon>
        <taxon>Tineoidea</taxon>
        <taxon>Psychidae</taxon>
        <taxon>Oiketicinae</taxon>
        <taxon>Eumeta</taxon>
    </lineage>
</organism>
<evidence type="ECO:0000313" key="2">
    <source>
        <dbReference type="EMBL" id="GBP48996.1"/>
    </source>
</evidence>
<name>A0A4C1WC74_EUMVA</name>
<feature type="compositionally biased region" description="Basic residues" evidence="1">
    <location>
        <begin position="50"/>
        <end position="68"/>
    </location>
</feature>
<evidence type="ECO:0000313" key="3">
    <source>
        <dbReference type="Proteomes" id="UP000299102"/>
    </source>
</evidence>
<reference evidence="2 3" key="1">
    <citation type="journal article" date="2019" name="Commun. Biol.">
        <title>The bagworm genome reveals a unique fibroin gene that provides high tensile strength.</title>
        <authorList>
            <person name="Kono N."/>
            <person name="Nakamura H."/>
            <person name="Ohtoshi R."/>
            <person name="Tomita M."/>
            <person name="Numata K."/>
            <person name="Arakawa K."/>
        </authorList>
    </citation>
    <scope>NUCLEOTIDE SEQUENCE [LARGE SCALE GENOMIC DNA]</scope>
</reference>